<feature type="chain" id="PRO_5035148701" evidence="3">
    <location>
        <begin position="19"/>
        <end position="436"/>
    </location>
</feature>
<feature type="region of interest" description="Disordered" evidence="1">
    <location>
        <begin position="303"/>
        <end position="323"/>
    </location>
</feature>
<evidence type="ECO:0000256" key="3">
    <source>
        <dbReference type="SAM" id="SignalP"/>
    </source>
</evidence>
<proteinExistence type="predicted"/>
<dbReference type="AlphaFoldDB" id="A0A8J8NMS8"/>
<organism evidence="4 5">
    <name type="scientific">Halteria grandinella</name>
    <dbReference type="NCBI Taxonomy" id="5974"/>
    <lineage>
        <taxon>Eukaryota</taxon>
        <taxon>Sar</taxon>
        <taxon>Alveolata</taxon>
        <taxon>Ciliophora</taxon>
        <taxon>Intramacronucleata</taxon>
        <taxon>Spirotrichea</taxon>
        <taxon>Stichotrichia</taxon>
        <taxon>Sporadotrichida</taxon>
        <taxon>Halteriidae</taxon>
        <taxon>Halteria</taxon>
    </lineage>
</organism>
<keyword evidence="3" id="KW-0732">Signal</keyword>
<feature type="compositionally biased region" description="Polar residues" evidence="1">
    <location>
        <begin position="303"/>
        <end position="313"/>
    </location>
</feature>
<evidence type="ECO:0000256" key="1">
    <source>
        <dbReference type="SAM" id="MobiDB-lite"/>
    </source>
</evidence>
<feature type="region of interest" description="Disordered" evidence="1">
    <location>
        <begin position="363"/>
        <end position="436"/>
    </location>
</feature>
<evidence type="ECO:0000313" key="4">
    <source>
        <dbReference type="EMBL" id="TNV78487.1"/>
    </source>
</evidence>
<dbReference type="EMBL" id="RRYP01010270">
    <property type="protein sequence ID" value="TNV78487.1"/>
    <property type="molecule type" value="Genomic_DNA"/>
</dbReference>
<dbReference type="OrthoDB" id="324219at2759"/>
<feature type="compositionally biased region" description="Polar residues" evidence="1">
    <location>
        <begin position="385"/>
        <end position="394"/>
    </location>
</feature>
<reference evidence="4" key="1">
    <citation type="submission" date="2019-06" db="EMBL/GenBank/DDBJ databases">
        <authorList>
            <person name="Zheng W."/>
        </authorList>
    </citation>
    <scope>NUCLEOTIDE SEQUENCE</scope>
    <source>
        <strain evidence="4">QDHG01</strain>
    </source>
</reference>
<feature type="signal peptide" evidence="3">
    <location>
        <begin position="1"/>
        <end position="18"/>
    </location>
</feature>
<protein>
    <submittedName>
        <fullName evidence="4">Uncharacterized protein</fullName>
    </submittedName>
</protein>
<feature type="compositionally biased region" description="Polar residues" evidence="1">
    <location>
        <begin position="404"/>
        <end position="420"/>
    </location>
</feature>
<keyword evidence="2" id="KW-0472">Membrane</keyword>
<keyword evidence="2" id="KW-1133">Transmembrane helix</keyword>
<evidence type="ECO:0000256" key="2">
    <source>
        <dbReference type="SAM" id="Phobius"/>
    </source>
</evidence>
<evidence type="ECO:0000313" key="5">
    <source>
        <dbReference type="Proteomes" id="UP000785679"/>
    </source>
</evidence>
<feature type="transmembrane region" description="Helical" evidence="2">
    <location>
        <begin position="261"/>
        <end position="285"/>
    </location>
</feature>
<sequence>MMKRLLSVVALLCTQIAADSIIQASLAQRNLQVPTSTANFSTFQTYDCGACYYKSTTARYCYNAYTGAEYCCSANDTTNANCIGTADITCSPPSLTAGDFFYTYCKQAAQPAQCGVTKLDLTEADGGWQTVSVSYHPYFTWANSTAKLYRSCYYTIAVPDYTWRSGAKLGVYINQATDVKLYVFGGNSRTNASIALNSGTNTTFKAGQYATVDASAGAVVLVQPRNYSTINGTFSFKYGVMSGERYPFYEKYFLGEDGLNWMYAAIAIASFMGLLVVIGILICIIKCCRSCCCKQKVTPVNNKDSVHNKSLTDQPLDKSRQTSVQMGATVKLDDLLPEQDEHFQSEVYANNNSKQAYQRGMTGQIVPPPVIPSMKSLDDKHWLNNLPQPVNESGRGNENEETRMNNQNSARGAANNQVRTSYGGGSNERQGGYQRK</sequence>
<gene>
    <name evidence="4" type="ORF">FGO68_gene2019</name>
</gene>
<keyword evidence="5" id="KW-1185">Reference proteome</keyword>
<comment type="caution">
    <text evidence="4">The sequence shown here is derived from an EMBL/GenBank/DDBJ whole genome shotgun (WGS) entry which is preliminary data.</text>
</comment>
<dbReference type="Proteomes" id="UP000785679">
    <property type="component" value="Unassembled WGS sequence"/>
</dbReference>
<name>A0A8J8NMS8_HALGN</name>
<accession>A0A8J8NMS8</accession>
<keyword evidence="2" id="KW-0812">Transmembrane</keyword>